<protein>
    <submittedName>
        <fullName evidence="2">GAF domain-containing protein</fullName>
    </submittedName>
</protein>
<reference evidence="2 3" key="1">
    <citation type="submission" date="2022-11" db="EMBL/GenBank/DDBJ databases">
        <title>Draft genome sequence of Saccharopolyspora sp. WRP15-2 isolated from rhizosphere soils of wild rice in Thailand.</title>
        <authorList>
            <person name="Duangmal K."/>
            <person name="Kammanee S."/>
            <person name="Muangham S."/>
        </authorList>
    </citation>
    <scope>NUCLEOTIDE SEQUENCE [LARGE SCALE GENOMIC DNA]</scope>
    <source>
        <strain evidence="2 3">WRP15-2</strain>
    </source>
</reference>
<sequence>MSIRQRHHLARAHEAALTGARPAVAPRRMIVQSWDRARQHGVDPDRGTDCRPVAADELEHRRVRCDLGGDALRELLSGLVPAAESAGAVVVVVDVEGRILWREGHPGAFRRADRLGFVEGACWLENAVGTNAIGTALVEGVALQVHSAEHFVRAHHAWTCAAAPVHDPRDGRLLGAVDVSGPADAVHPSTLALVRAVAGLTEARLRDAHRHQLDRLRAVAAPVLAKVGGQALAVDRDGWVAASTGLPPVDRIALPAAPSGQIWLPAFGTCAAEPLPEGVLLRLCDAAPRTTTRVVLDVRRSNQPVLTVHRESGSWTYRTSRRHADLLLELATHRAGRTAADLSTALFDDPTRTITVRAEMSRLRKKFGDLLENRPYRFLPDLEVSVLQPET</sequence>
<name>A0ABT4VB81_9PSEU</name>
<gene>
    <name evidence="2" type="ORF">OU415_34365</name>
</gene>
<evidence type="ECO:0000259" key="1">
    <source>
        <dbReference type="Pfam" id="PF01590"/>
    </source>
</evidence>
<dbReference type="RefSeq" id="WP_270953771.1">
    <property type="nucleotide sequence ID" value="NZ_JAQGLA010000106.1"/>
</dbReference>
<dbReference type="InterPro" id="IPR003018">
    <property type="entry name" value="GAF"/>
</dbReference>
<dbReference type="EMBL" id="JAQGLA010000106">
    <property type="protein sequence ID" value="MDA3630557.1"/>
    <property type="molecule type" value="Genomic_DNA"/>
</dbReference>
<evidence type="ECO:0000313" key="2">
    <source>
        <dbReference type="EMBL" id="MDA3630557.1"/>
    </source>
</evidence>
<evidence type="ECO:0000313" key="3">
    <source>
        <dbReference type="Proteomes" id="UP001210380"/>
    </source>
</evidence>
<proteinExistence type="predicted"/>
<feature type="domain" description="GAF" evidence="1">
    <location>
        <begin position="88"/>
        <end position="203"/>
    </location>
</feature>
<dbReference type="Pfam" id="PF01590">
    <property type="entry name" value="GAF"/>
    <property type="match status" value="1"/>
</dbReference>
<keyword evidence="3" id="KW-1185">Reference proteome</keyword>
<dbReference type="InterPro" id="IPR029016">
    <property type="entry name" value="GAF-like_dom_sf"/>
</dbReference>
<comment type="caution">
    <text evidence="2">The sequence shown here is derived from an EMBL/GenBank/DDBJ whole genome shotgun (WGS) entry which is preliminary data.</text>
</comment>
<dbReference type="Gene3D" id="3.30.450.40">
    <property type="match status" value="1"/>
</dbReference>
<dbReference type="Proteomes" id="UP001210380">
    <property type="component" value="Unassembled WGS sequence"/>
</dbReference>
<organism evidence="2 3">
    <name type="scientific">Saccharopolyspora oryzae</name>
    <dbReference type="NCBI Taxonomy" id="2997343"/>
    <lineage>
        <taxon>Bacteria</taxon>
        <taxon>Bacillati</taxon>
        <taxon>Actinomycetota</taxon>
        <taxon>Actinomycetes</taxon>
        <taxon>Pseudonocardiales</taxon>
        <taxon>Pseudonocardiaceae</taxon>
        <taxon>Saccharopolyspora</taxon>
    </lineage>
</organism>
<accession>A0ABT4VB81</accession>